<keyword evidence="6" id="KW-1185">Reference proteome</keyword>
<dbReference type="Pfam" id="PF13613">
    <property type="entry name" value="HTH_Tnp_4"/>
    <property type="match status" value="1"/>
</dbReference>
<name>A0ABT7P972_MYCIT</name>
<keyword evidence="2" id="KW-0479">Metal-binding</keyword>
<sequence length="263" mass="29867">MQPHSTDTDPLPHRWRNLLPLTGLTRAQVQAVCTTITDQRLPPHSGRPWGLPLAARVLLVLIHLRTNLTTRALAALFHTSQSTVDRVIHHLVPVLAGALRPAPDDSAHPWIIDGTLIPVHDQSITAISKNYRRSVNTQIIICSHRRRVIVVGQCWPGNRNDVIVARHTVVQLLDHRVVLGDGGYRGIRAITGPQRDHSGRIIHDAHYRKHRRSRARVEHVIARLKNWQILRQRRRRGQAINHSLQIIAGLWNLKTHSHLRVTS</sequence>
<reference evidence="5 6" key="2">
    <citation type="submission" date="2023-06" db="EMBL/GenBank/DDBJ databases">
        <title>Itaconate inhibition of nontuberculous mycobacteria.</title>
        <authorList>
            <person name="Breen P."/>
            <person name="Zimbric M."/>
            <person name="Caverly L."/>
        </authorList>
    </citation>
    <scope>NUCLEOTIDE SEQUENCE [LARGE SCALE GENOMIC DNA]</scope>
    <source>
        <strain evidence="5 6">FLAC1071</strain>
    </source>
</reference>
<comment type="caution">
    <text evidence="5">The sequence shown here is derived from an EMBL/GenBank/DDBJ whole genome shotgun (WGS) entry which is preliminary data.</text>
</comment>
<feature type="domain" description="Transposase Helix-turn-helix" evidence="4">
    <location>
        <begin position="50"/>
        <end position="100"/>
    </location>
</feature>
<dbReference type="EMBL" id="JASZZX010000048">
    <property type="protein sequence ID" value="MDM3929832.1"/>
    <property type="molecule type" value="Genomic_DNA"/>
</dbReference>
<evidence type="ECO:0000256" key="1">
    <source>
        <dbReference type="ARBA" id="ARBA00001968"/>
    </source>
</evidence>
<evidence type="ECO:0000313" key="5">
    <source>
        <dbReference type="EMBL" id="MDM3929832.1"/>
    </source>
</evidence>
<dbReference type="InterPro" id="IPR027805">
    <property type="entry name" value="Transposase_HTH_dom"/>
</dbReference>
<gene>
    <name evidence="5" type="ORF">QRB35_28030</name>
</gene>
<reference evidence="6" key="1">
    <citation type="submission" date="2023-06" db="EMBL/GenBank/DDBJ databases">
        <title>Itaconate inhibition of nontuberculous mycobacteria.</title>
        <authorList>
            <person name="Spilker T."/>
        </authorList>
    </citation>
    <scope>NUCLEOTIDE SEQUENCE [LARGE SCALE GENOMIC DNA]</scope>
    <source>
        <strain evidence="6">FLAC1071</strain>
    </source>
</reference>
<dbReference type="RefSeq" id="WP_158514612.1">
    <property type="nucleotide sequence ID" value="NZ_CP012886.2"/>
</dbReference>
<evidence type="ECO:0000259" key="3">
    <source>
        <dbReference type="Pfam" id="PF13359"/>
    </source>
</evidence>
<proteinExistence type="predicted"/>
<evidence type="ECO:0000313" key="6">
    <source>
        <dbReference type="Proteomes" id="UP001529272"/>
    </source>
</evidence>
<feature type="domain" description="DDE Tnp4" evidence="3">
    <location>
        <begin position="128"/>
        <end position="252"/>
    </location>
</feature>
<dbReference type="Pfam" id="PF13359">
    <property type="entry name" value="DDE_Tnp_4"/>
    <property type="match status" value="1"/>
</dbReference>
<evidence type="ECO:0000259" key="4">
    <source>
        <dbReference type="Pfam" id="PF13613"/>
    </source>
</evidence>
<dbReference type="InterPro" id="IPR027806">
    <property type="entry name" value="HARBI1_dom"/>
</dbReference>
<accession>A0ABT7P972</accession>
<protein>
    <submittedName>
        <fullName evidence="5">Transposase family protein</fullName>
    </submittedName>
</protein>
<organism evidence="5 6">
    <name type="scientific">Mycobacterium intracellulare subsp. chimaera</name>
    <dbReference type="NCBI Taxonomy" id="222805"/>
    <lineage>
        <taxon>Bacteria</taxon>
        <taxon>Bacillati</taxon>
        <taxon>Actinomycetota</taxon>
        <taxon>Actinomycetes</taxon>
        <taxon>Mycobacteriales</taxon>
        <taxon>Mycobacteriaceae</taxon>
        <taxon>Mycobacterium</taxon>
        <taxon>Mycobacterium avium complex (MAC)</taxon>
    </lineage>
</organism>
<evidence type="ECO:0000256" key="2">
    <source>
        <dbReference type="ARBA" id="ARBA00022723"/>
    </source>
</evidence>
<comment type="cofactor">
    <cofactor evidence="1">
        <name>a divalent metal cation</name>
        <dbReference type="ChEBI" id="CHEBI:60240"/>
    </cofactor>
</comment>
<dbReference type="Proteomes" id="UP001529272">
    <property type="component" value="Unassembled WGS sequence"/>
</dbReference>